<sequence length="64" mass="7383">MKKFAYSIFFMVFLLTAWLWISDAEASQSKDGITTYKETHVLEVDENGHAKEIQSKSDIIDQAR</sequence>
<reference evidence="1 2" key="1">
    <citation type="submission" date="2024-06" db="EMBL/GenBank/DDBJ databases">
        <title>Construction of an artificial bacterial consortium using nitrogen cycle bacteria from Cuatro Cienegas Basin and a mangrove forest.</title>
        <authorList>
            <person name="Aguilera-Najera D."/>
            <person name="Marquez-Cianci L."/>
            <person name="Martinez-Perez E."/>
            <person name="Rosas-Barrera M."/>
            <person name="Rodriguez-Cruz U.E."/>
            <person name="Tapia-Lopez R."/>
            <person name="Eguiarte L.E."/>
            <person name="Souza-Saldivar V."/>
        </authorList>
    </citation>
    <scope>NUCLEOTIDE SEQUENCE [LARGE SCALE GENOMIC DNA]</scope>
    <source>
        <strain evidence="1 2">S14-15</strain>
    </source>
</reference>
<accession>A0ABV1S2L1</accession>
<evidence type="ECO:0008006" key="3">
    <source>
        <dbReference type="Google" id="ProtNLM"/>
    </source>
</evidence>
<proteinExistence type="predicted"/>
<name>A0ABV1S2L1_BACAB</name>
<evidence type="ECO:0000313" key="1">
    <source>
        <dbReference type="EMBL" id="MER3120775.1"/>
    </source>
</evidence>
<protein>
    <recommendedName>
        <fullName evidence="3">Secreted protein</fullName>
    </recommendedName>
</protein>
<gene>
    <name evidence="1" type="ORF">ABQG71_06185</name>
</gene>
<dbReference type="EMBL" id="JBEOME010000002">
    <property type="protein sequence ID" value="MER3120775.1"/>
    <property type="molecule type" value="Genomic_DNA"/>
</dbReference>
<organism evidence="1 2">
    <name type="scientific">Bacillus altitudinis</name>
    <dbReference type="NCBI Taxonomy" id="293387"/>
    <lineage>
        <taxon>Bacteria</taxon>
        <taxon>Bacillati</taxon>
        <taxon>Bacillota</taxon>
        <taxon>Bacilli</taxon>
        <taxon>Bacillales</taxon>
        <taxon>Bacillaceae</taxon>
        <taxon>Bacillus</taxon>
    </lineage>
</organism>
<evidence type="ECO:0000313" key="2">
    <source>
        <dbReference type="Proteomes" id="UP001467674"/>
    </source>
</evidence>
<comment type="caution">
    <text evidence="1">The sequence shown here is derived from an EMBL/GenBank/DDBJ whole genome shotgun (WGS) entry which is preliminary data.</text>
</comment>
<dbReference type="Proteomes" id="UP001467674">
    <property type="component" value="Unassembled WGS sequence"/>
</dbReference>
<dbReference type="RefSeq" id="WP_350385218.1">
    <property type="nucleotide sequence ID" value="NZ_JBEOME010000002.1"/>
</dbReference>
<keyword evidence="2" id="KW-1185">Reference proteome</keyword>